<accession>A0A2S5A6L3</accession>
<gene>
    <name evidence="5" type="ORF">C3K47_05285</name>
</gene>
<dbReference type="OrthoDB" id="1097361at2"/>
<protein>
    <submittedName>
        <fullName evidence="5">DNA mismatch repair protein</fullName>
    </submittedName>
</protein>
<dbReference type="InterPro" id="IPR000432">
    <property type="entry name" value="DNA_mismatch_repair_MutS_C"/>
</dbReference>
<dbReference type="PANTHER" id="PTHR11361:SF99">
    <property type="entry name" value="DNA MISMATCH REPAIR PROTEIN"/>
    <property type="match status" value="1"/>
</dbReference>
<sequence length="442" mass="49837">MSFLTDKQSLEDLNLLGKYKSNSIYSLFNKTKTSGGEKLLEALFQTPLSDADQINDRSSVFNYFHQQHLVFPFQRENVEAAESYLNEGEEGNFILSVIGILQKKVGNMVLQSAEYGVLLKGLQSMVDLLQDAATFFGQLKQSGDHPFQDKLDKTKLIFKDQRIINLLTEKRIEELSVLKIARYNYLLRSALCKEMRLLFEVLYELDMYIAVSDVARSRGMGYAKALPATKCLLKASGLKHPVLEKAIANSISLNQQENVLFLTGANMAGKSTWMKTIGASIYLAHLGMPLAADSFEFSVMEGIYSSINVPDNLNMGYSHFYAEVLRVKEVAQKVSERKNLLVLFDELFKGTNVKDAYDATLAVSEAFAAYTNCLFVISTHIIEVGEALKERCENIQFKYQPTVMDGLVPRYTYQLKDGITNDRQGMMIIENERILEIIDGSK</sequence>
<dbReference type="Pfam" id="PF00488">
    <property type="entry name" value="MutS_V"/>
    <property type="match status" value="1"/>
</dbReference>
<dbReference type="RefSeq" id="WP_103788068.1">
    <property type="nucleotide sequence ID" value="NZ_PQVF01000003.1"/>
</dbReference>
<dbReference type="Pfam" id="PF05192">
    <property type="entry name" value="MutS_III"/>
    <property type="match status" value="1"/>
</dbReference>
<dbReference type="InterPro" id="IPR045076">
    <property type="entry name" value="MutS"/>
</dbReference>
<keyword evidence="3" id="KW-0238">DNA-binding</keyword>
<dbReference type="SMART" id="SM00534">
    <property type="entry name" value="MUTSac"/>
    <property type="match status" value="1"/>
</dbReference>
<dbReference type="GO" id="GO:0005524">
    <property type="term" value="F:ATP binding"/>
    <property type="evidence" value="ECO:0007669"/>
    <property type="project" value="UniProtKB-KW"/>
</dbReference>
<evidence type="ECO:0000259" key="4">
    <source>
        <dbReference type="SMART" id="SM00534"/>
    </source>
</evidence>
<dbReference type="Gene3D" id="3.40.50.300">
    <property type="entry name" value="P-loop containing nucleotide triphosphate hydrolases"/>
    <property type="match status" value="1"/>
</dbReference>
<organism evidence="5 6">
    <name type="scientific">Solitalea longa</name>
    <dbReference type="NCBI Taxonomy" id="2079460"/>
    <lineage>
        <taxon>Bacteria</taxon>
        <taxon>Pseudomonadati</taxon>
        <taxon>Bacteroidota</taxon>
        <taxon>Sphingobacteriia</taxon>
        <taxon>Sphingobacteriales</taxon>
        <taxon>Sphingobacteriaceae</taxon>
        <taxon>Solitalea</taxon>
    </lineage>
</organism>
<feature type="domain" description="DNA mismatch repair proteins mutS family" evidence="4">
    <location>
        <begin position="257"/>
        <end position="440"/>
    </location>
</feature>
<keyword evidence="1" id="KW-0547">Nucleotide-binding</keyword>
<evidence type="ECO:0000256" key="3">
    <source>
        <dbReference type="ARBA" id="ARBA00023125"/>
    </source>
</evidence>
<dbReference type="EMBL" id="PQVF01000003">
    <property type="protein sequence ID" value="POY37937.1"/>
    <property type="molecule type" value="Genomic_DNA"/>
</dbReference>
<keyword evidence="2" id="KW-0067">ATP-binding</keyword>
<dbReference type="PANTHER" id="PTHR11361">
    <property type="entry name" value="DNA MISMATCH REPAIR PROTEIN MUTS FAMILY MEMBER"/>
    <property type="match status" value="1"/>
</dbReference>
<name>A0A2S5A6L3_9SPHI</name>
<dbReference type="GO" id="GO:0030983">
    <property type="term" value="F:mismatched DNA binding"/>
    <property type="evidence" value="ECO:0007669"/>
    <property type="project" value="InterPro"/>
</dbReference>
<evidence type="ECO:0000313" key="5">
    <source>
        <dbReference type="EMBL" id="POY37937.1"/>
    </source>
</evidence>
<evidence type="ECO:0000256" key="1">
    <source>
        <dbReference type="ARBA" id="ARBA00022741"/>
    </source>
</evidence>
<comment type="caution">
    <text evidence="5">The sequence shown here is derived from an EMBL/GenBank/DDBJ whole genome shotgun (WGS) entry which is preliminary data.</text>
</comment>
<dbReference type="GO" id="GO:0140664">
    <property type="term" value="F:ATP-dependent DNA damage sensor activity"/>
    <property type="evidence" value="ECO:0007669"/>
    <property type="project" value="InterPro"/>
</dbReference>
<dbReference type="Gene3D" id="1.10.1420.10">
    <property type="match status" value="1"/>
</dbReference>
<evidence type="ECO:0000256" key="2">
    <source>
        <dbReference type="ARBA" id="ARBA00022840"/>
    </source>
</evidence>
<dbReference type="Proteomes" id="UP000236893">
    <property type="component" value="Unassembled WGS sequence"/>
</dbReference>
<dbReference type="SUPFAM" id="SSF48334">
    <property type="entry name" value="DNA repair protein MutS, domain III"/>
    <property type="match status" value="1"/>
</dbReference>
<dbReference type="SUPFAM" id="SSF52540">
    <property type="entry name" value="P-loop containing nucleoside triphosphate hydrolases"/>
    <property type="match status" value="1"/>
</dbReference>
<dbReference type="InterPro" id="IPR007696">
    <property type="entry name" value="DNA_mismatch_repair_MutS_core"/>
</dbReference>
<keyword evidence="6" id="KW-1185">Reference proteome</keyword>
<dbReference type="GO" id="GO:0006298">
    <property type="term" value="P:mismatch repair"/>
    <property type="evidence" value="ECO:0007669"/>
    <property type="project" value="InterPro"/>
</dbReference>
<reference evidence="5 6" key="1">
    <citation type="submission" date="2018-01" db="EMBL/GenBank/DDBJ databases">
        <authorList>
            <person name="Gaut B.S."/>
            <person name="Morton B.R."/>
            <person name="Clegg M.T."/>
            <person name="Duvall M.R."/>
        </authorList>
    </citation>
    <scope>NUCLEOTIDE SEQUENCE [LARGE SCALE GENOMIC DNA]</scope>
    <source>
        <strain evidence="5 6">HR-AV</strain>
    </source>
</reference>
<dbReference type="AlphaFoldDB" id="A0A2S5A6L3"/>
<proteinExistence type="predicted"/>
<dbReference type="InterPro" id="IPR027417">
    <property type="entry name" value="P-loop_NTPase"/>
</dbReference>
<dbReference type="InterPro" id="IPR036187">
    <property type="entry name" value="DNA_mismatch_repair_MutS_sf"/>
</dbReference>
<evidence type="ECO:0000313" key="6">
    <source>
        <dbReference type="Proteomes" id="UP000236893"/>
    </source>
</evidence>